<evidence type="ECO:0000256" key="7">
    <source>
        <dbReference type="SAM" id="MobiDB-lite"/>
    </source>
</evidence>
<evidence type="ECO:0000256" key="8">
    <source>
        <dbReference type="SAM" id="SignalP"/>
    </source>
</evidence>
<evidence type="ECO:0000256" key="2">
    <source>
        <dbReference type="ARBA" id="ARBA00012761"/>
    </source>
</evidence>
<evidence type="ECO:0000256" key="6">
    <source>
        <dbReference type="RuleBase" id="RU361154"/>
    </source>
</evidence>
<dbReference type="FunFam" id="2.60.120.260:FF:000027">
    <property type="entry name" value="Beta-glucuronidase"/>
    <property type="match status" value="1"/>
</dbReference>
<feature type="signal peptide" evidence="8">
    <location>
        <begin position="1"/>
        <end position="18"/>
    </location>
</feature>
<organism evidence="12 13">
    <name type="scientific">Aspergillus glaucus CBS 516.65</name>
    <dbReference type="NCBI Taxonomy" id="1160497"/>
    <lineage>
        <taxon>Eukaryota</taxon>
        <taxon>Fungi</taxon>
        <taxon>Dikarya</taxon>
        <taxon>Ascomycota</taxon>
        <taxon>Pezizomycotina</taxon>
        <taxon>Eurotiomycetes</taxon>
        <taxon>Eurotiomycetidae</taxon>
        <taxon>Eurotiales</taxon>
        <taxon>Aspergillaceae</taxon>
        <taxon>Aspergillus</taxon>
        <taxon>Aspergillus subgen. Aspergillus</taxon>
    </lineage>
</organism>
<dbReference type="STRING" id="1160497.A0A1L9VTV4"/>
<dbReference type="UniPathway" id="UPA00280"/>
<proteinExistence type="inferred from homology"/>
<evidence type="ECO:0000259" key="9">
    <source>
        <dbReference type="Pfam" id="PF00703"/>
    </source>
</evidence>
<feature type="region of interest" description="Disordered" evidence="7">
    <location>
        <begin position="20"/>
        <end position="41"/>
    </location>
</feature>
<keyword evidence="5 6" id="KW-0326">Glycosidase</keyword>
<keyword evidence="4 6" id="KW-0378">Hydrolase</keyword>
<evidence type="ECO:0000256" key="5">
    <source>
        <dbReference type="ARBA" id="ARBA00023295"/>
    </source>
</evidence>
<dbReference type="SUPFAM" id="SSF49303">
    <property type="entry name" value="beta-Galactosidase/glucuronidase domain"/>
    <property type="match status" value="1"/>
</dbReference>
<feature type="domain" description="Glycosyl hydrolases family 2 sugar binding" evidence="11">
    <location>
        <begin position="53"/>
        <end position="220"/>
    </location>
</feature>
<dbReference type="Gene3D" id="2.60.120.260">
    <property type="entry name" value="Galactose-binding domain-like"/>
    <property type="match status" value="1"/>
</dbReference>
<dbReference type="Gene3D" id="2.60.40.10">
    <property type="entry name" value="Immunoglobulins"/>
    <property type="match status" value="1"/>
</dbReference>
<dbReference type="InterPro" id="IPR023232">
    <property type="entry name" value="Glyco_hydro_2_AS"/>
</dbReference>
<dbReference type="InterPro" id="IPR017853">
    <property type="entry name" value="GH"/>
</dbReference>
<evidence type="ECO:0000313" key="12">
    <source>
        <dbReference type="EMBL" id="OJJ87358.1"/>
    </source>
</evidence>
<dbReference type="InterPro" id="IPR023230">
    <property type="entry name" value="Glyco_hydro_2_CS"/>
</dbReference>
<evidence type="ECO:0000256" key="3">
    <source>
        <dbReference type="ARBA" id="ARBA00016205"/>
    </source>
</evidence>
<name>A0A1L9VTV4_ASPGL</name>
<dbReference type="PRINTS" id="PR00132">
    <property type="entry name" value="GLHYDRLASE2"/>
</dbReference>
<dbReference type="InterPro" id="IPR008979">
    <property type="entry name" value="Galactose-bd-like_sf"/>
</dbReference>
<dbReference type="InterPro" id="IPR006101">
    <property type="entry name" value="Glyco_hydro_2"/>
</dbReference>
<dbReference type="Proteomes" id="UP000184300">
    <property type="component" value="Unassembled WGS sequence"/>
</dbReference>
<evidence type="ECO:0000313" key="13">
    <source>
        <dbReference type="Proteomes" id="UP000184300"/>
    </source>
</evidence>
<dbReference type="GO" id="GO:0004566">
    <property type="term" value="F:beta-glucuronidase activity"/>
    <property type="evidence" value="ECO:0007669"/>
    <property type="project" value="UniProtKB-EC"/>
</dbReference>
<dbReference type="GO" id="GO:0019391">
    <property type="term" value="P:glucuronoside catabolic process"/>
    <property type="evidence" value="ECO:0007669"/>
    <property type="project" value="TreeGrafter"/>
</dbReference>
<dbReference type="GeneID" id="34460518"/>
<evidence type="ECO:0000256" key="4">
    <source>
        <dbReference type="ARBA" id="ARBA00022801"/>
    </source>
</evidence>
<feature type="chain" id="PRO_5012137687" description="Beta-glucuronidase" evidence="8">
    <location>
        <begin position="19"/>
        <end position="663"/>
    </location>
</feature>
<dbReference type="FunFam" id="3.20.20.80:FF:000080">
    <property type="entry name" value="Beta-glucuronidase UidA"/>
    <property type="match status" value="1"/>
</dbReference>
<accession>A0A1L9VTV4</accession>
<evidence type="ECO:0000259" key="10">
    <source>
        <dbReference type="Pfam" id="PF02836"/>
    </source>
</evidence>
<dbReference type="InterPro" id="IPR006104">
    <property type="entry name" value="Glyco_hydro_2_N"/>
</dbReference>
<evidence type="ECO:0000256" key="1">
    <source>
        <dbReference type="ARBA" id="ARBA00007401"/>
    </source>
</evidence>
<feature type="region of interest" description="Disordered" evidence="7">
    <location>
        <begin position="617"/>
        <end position="663"/>
    </location>
</feature>
<dbReference type="NCBIfam" id="NF007538">
    <property type="entry name" value="PRK10150.1"/>
    <property type="match status" value="1"/>
</dbReference>
<sequence length="663" mass="73426">MKLLTGLSLLSLIPHVLSVPTGSSHRPRSQSGQDGQQPLLNLKPQRTYSRDLVSLDGLWNFALASDDNSTAQPWTGPLPKGLECPVPASYNDIFVSQEIHDHVGWVYYQREVIVPRGWSGEQYLVRAEAATHHGRIYVNDRLVAEHVGGYTPFEADITDLVAAGEEFRLTIAVNNELTYETIPPGKVEVLENTGRRVQDYQHDFFNYAGLARSVWLYSVPKQHIRDITVVTDVDGEIGLINYSVKMSGNATAGNNIKICVLDEAGETVSKASGPKGTVRINSVNLWQPGAAYLYQFRADIVDSSGKVLDTYSVATGVRTIKVSGAQFLINDKPFYFTGFGKHEDTAVRGKGHDQAYMVHDFQLLNWIGANSFRTSHYPYAEEVMDFADRHGIVVIDETPAVGLAFSIDAGLDASDSPPTFGPDGINNKTREAHAQAIRELIARDKNHASVVMWSIANEPASNEDGAREYFEPLAKLTRSLDSTRPITFANLGSATFELDRISDFFDVLCLNRYFGWYSETGQIDEAEAELEKELRGWQEKFPEKPIIMSEYGADTIAGLHSVLDVLWSEEFQVRMLDMYHRVFDRMESVVGELVWNFADFQTALGITRVDGNKKGVFTRDRKPKAAAHGLRESTTPNHASGHTSPVALESTSSATPPKAASTS</sequence>
<dbReference type="FunFam" id="2.60.40.10:FF:001198">
    <property type="entry name" value="Beta-glucuronidase UidA"/>
    <property type="match status" value="1"/>
</dbReference>
<dbReference type="InterPro" id="IPR036156">
    <property type="entry name" value="Beta-gal/glucu_dom_sf"/>
</dbReference>
<dbReference type="PANTHER" id="PTHR10066">
    <property type="entry name" value="BETA-GLUCURONIDASE"/>
    <property type="match status" value="1"/>
</dbReference>
<dbReference type="EC" id="3.2.1.31" evidence="2"/>
<reference evidence="13" key="1">
    <citation type="journal article" date="2017" name="Genome Biol.">
        <title>Comparative genomics reveals high biological diversity and specific adaptations in the industrially and medically important fungal genus Aspergillus.</title>
        <authorList>
            <person name="de Vries R.P."/>
            <person name="Riley R."/>
            <person name="Wiebenga A."/>
            <person name="Aguilar-Osorio G."/>
            <person name="Amillis S."/>
            <person name="Uchima C.A."/>
            <person name="Anderluh G."/>
            <person name="Asadollahi M."/>
            <person name="Askin M."/>
            <person name="Barry K."/>
            <person name="Battaglia E."/>
            <person name="Bayram O."/>
            <person name="Benocci T."/>
            <person name="Braus-Stromeyer S.A."/>
            <person name="Caldana C."/>
            <person name="Canovas D."/>
            <person name="Cerqueira G.C."/>
            <person name="Chen F."/>
            <person name="Chen W."/>
            <person name="Choi C."/>
            <person name="Clum A."/>
            <person name="Dos Santos R.A."/>
            <person name="Damasio A.R."/>
            <person name="Diallinas G."/>
            <person name="Emri T."/>
            <person name="Fekete E."/>
            <person name="Flipphi M."/>
            <person name="Freyberg S."/>
            <person name="Gallo A."/>
            <person name="Gournas C."/>
            <person name="Habgood R."/>
            <person name="Hainaut M."/>
            <person name="Harispe M.L."/>
            <person name="Henrissat B."/>
            <person name="Hilden K.S."/>
            <person name="Hope R."/>
            <person name="Hossain A."/>
            <person name="Karabika E."/>
            <person name="Karaffa L."/>
            <person name="Karanyi Z."/>
            <person name="Krasevec N."/>
            <person name="Kuo A."/>
            <person name="Kusch H."/>
            <person name="LaButti K."/>
            <person name="Lagendijk E.L."/>
            <person name="Lapidus A."/>
            <person name="Levasseur A."/>
            <person name="Lindquist E."/>
            <person name="Lipzen A."/>
            <person name="Logrieco A.F."/>
            <person name="MacCabe A."/>
            <person name="Maekelae M.R."/>
            <person name="Malavazi I."/>
            <person name="Melin P."/>
            <person name="Meyer V."/>
            <person name="Mielnichuk N."/>
            <person name="Miskei M."/>
            <person name="Molnar A.P."/>
            <person name="Mule G."/>
            <person name="Ngan C.Y."/>
            <person name="Orejas M."/>
            <person name="Orosz E."/>
            <person name="Ouedraogo J.P."/>
            <person name="Overkamp K.M."/>
            <person name="Park H.-S."/>
            <person name="Perrone G."/>
            <person name="Piumi F."/>
            <person name="Punt P.J."/>
            <person name="Ram A.F."/>
            <person name="Ramon A."/>
            <person name="Rauscher S."/>
            <person name="Record E."/>
            <person name="Riano-Pachon D.M."/>
            <person name="Robert V."/>
            <person name="Roehrig J."/>
            <person name="Ruller R."/>
            <person name="Salamov A."/>
            <person name="Salih N.S."/>
            <person name="Samson R.A."/>
            <person name="Sandor E."/>
            <person name="Sanguinetti M."/>
            <person name="Schuetze T."/>
            <person name="Sepcic K."/>
            <person name="Shelest E."/>
            <person name="Sherlock G."/>
            <person name="Sophianopoulou V."/>
            <person name="Squina F.M."/>
            <person name="Sun H."/>
            <person name="Susca A."/>
            <person name="Todd R.B."/>
            <person name="Tsang A."/>
            <person name="Unkles S.E."/>
            <person name="van de Wiele N."/>
            <person name="van Rossen-Uffink D."/>
            <person name="Oliveira J.V."/>
            <person name="Vesth T.C."/>
            <person name="Visser J."/>
            <person name="Yu J.-H."/>
            <person name="Zhou M."/>
            <person name="Andersen M.R."/>
            <person name="Archer D.B."/>
            <person name="Baker S.E."/>
            <person name="Benoit I."/>
            <person name="Brakhage A.A."/>
            <person name="Braus G.H."/>
            <person name="Fischer R."/>
            <person name="Frisvad J.C."/>
            <person name="Goldman G.H."/>
            <person name="Houbraken J."/>
            <person name="Oakley B."/>
            <person name="Pocsi I."/>
            <person name="Scazzocchio C."/>
            <person name="Seiboth B."/>
            <person name="vanKuyk P.A."/>
            <person name="Wortman J."/>
            <person name="Dyer P.S."/>
            <person name="Grigoriev I.V."/>
        </authorList>
    </citation>
    <scope>NUCLEOTIDE SEQUENCE [LARGE SCALE GENOMIC DNA]</scope>
    <source>
        <strain evidence="13">CBS 516.65</strain>
    </source>
</reference>
<comment type="similarity">
    <text evidence="1 6">Belongs to the glycosyl hydrolase 2 family.</text>
</comment>
<dbReference type="PROSITE" id="PS00719">
    <property type="entry name" value="GLYCOSYL_HYDROL_F2_1"/>
    <property type="match status" value="1"/>
</dbReference>
<dbReference type="InterPro" id="IPR013783">
    <property type="entry name" value="Ig-like_fold"/>
</dbReference>
<keyword evidence="8" id="KW-0732">Signal</keyword>
<gene>
    <name evidence="12" type="ORF">ASPGLDRAFT_33078</name>
</gene>
<dbReference type="InterPro" id="IPR006102">
    <property type="entry name" value="Ig-like_GH2"/>
</dbReference>
<protein>
    <recommendedName>
        <fullName evidence="3">Beta-glucuronidase</fullName>
        <ecNumber evidence="2">3.2.1.31</ecNumber>
    </recommendedName>
</protein>
<feature type="compositionally biased region" description="Polar residues" evidence="7">
    <location>
        <begin position="632"/>
        <end position="643"/>
    </location>
</feature>
<dbReference type="VEuPathDB" id="FungiDB:ASPGLDRAFT_33078"/>
<feature type="domain" description="Glycoside hydrolase family 2 immunoglobulin-like beta-sandwich" evidence="9">
    <location>
        <begin position="223"/>
        <end position="318"/>
    </location>
</feature>
<dbReference type="AlphaFoldDB" id="A0A1L9VTV4"/>
<dbReference type="RefSeq" id="XP_022404047.1">
    <property type="nucleotide sequence ID" value="XM_022544257.1"/>
</dbReference>
<dbReference type="PROSITE" id="PS00608">
    <property type="entry name" value="GLYCOSYL_HYDROL_F2_2"/>
    <property type="match status" value="1"/>
</dbReference>
<dbReference type="Pfam" id="PF02837">
    <property type="entry name" value="Glyco_hydro_2_N"/>
    <property type="match status" value="1"/>
</dbReference>
<dbReference type="PANTHER" id="PTHR10066:SF67">
    <property type="entry name" value="BETA-GLUCURONIDASE"/>
    <property type="match status" value="1"/>
</dbReference>
<dbReference type="SUPFAM" id="SSF49785">
    <property type="entry name" value="Galactose-binding domain-like"/>
    <property type="match status" value="1"/>
</dbReference>
<dbReference type="OrthoDB" id="408532at2759"/>
<keyword evidence="13" id="KW-1185">Reference proteome</keyword>
<dbReference type="SUPFAM" id="SSF51445">
    <property type="entry name" value="(Trans)glycosidases"/>
    <property type="match status" value="1"/>
</dbReference>
<dbReference type="Pfam" id="PF02836">
    <property type="entry name" value="Glyco_hydro_2_C"/>
    <property type="match status" value="1"/>
</dbReference>
<dbReference type="GO" id="GO:0030246">
    <property type="term" value="F:carbohydrate binding"/>
    <property type="evidence" value="ECO:0007669"/>
    <property type="project" value="TreeGrafter"/>
</dbReference>
<dbReference type="InterPro" id="IPR006103">
    <property type="entry name" value="Glyco_hydro_2_cat"/>
</dbReference>
<feature type="domain" description="Glycoside hydrolase family 2 catalytic" evidence="10">
    <location>
        <begin position="320"/>
        <end position="634"/>
    </location>
</feature>
<dbReference type="GO" id="GO:0005975">
    <property type="term" value="P:carbohydrate metabolic process"/>
    <property type="evidence" value="ECO:0007669"/>
    <property type="project" value="InterPro"/>
</dbReference>
<dbReference type="Pfam" id="PF00703">
    <property type="entry name" value="Glyco_hydro_2"/>
    <property type="match status" value="1"/>
</dbReference>
<dbReference type="EMBL" id="KV878891">
    <property type="protein sequence ID" value="OJJ87358.1"/>
    <property type="molecule type" value="Genomic_DNA"/>
</dbReference>
<feature type="compositionally biased region" description="Low complexity" evidence="7">
    <location>
        <begin position="650"/>
        <end position="663"/>
    </location>
</feature>
<evidence type="ECO:0000259" key="11">
    <source>
        <dbReference type="Pfam" id="PF02837"/>
    </source>
</evidence>
<dbReference type="Gene3D" id="3.20.20.80">
    <property type="entry name" value="Glycosidases"/>
    <property type="match status" value="1"/>
</dbReference>